<comment type="caution">
    <text evidence="5">The sequence shown here is derived from an EMBL/GenBank/DDBJ whole genome shotgun (WGS) entry which is preliminary data.</text>
</comment>
<dbReference type="SUPFAM" id="SSF64076">
    <property type="entry name" value="MTH938-like"/>
    <property type="match status" value="1"/>
</dbReference>
<dbReference type="GO" id="GO:0005743">
    <property type="term" value="C:mitochondrial inner membrane"/>
    <property type="evidence" value="ECO:0007669"/>
    <property type="project" value="TreeGrafter"/>
</dbReference>
<comment type="subcellular location">
    <subcellularLocation>
        <location evidence="1">Mitochondrion</location>
    </subcellularLocation>
</comment>
<dbReference type="RefSeq" id="XP_043013952.1">
    <property type="nucleotide sequence ID" value="XM_043149348.1"/>
</dbReference>
<name>A0A9P8ADD4_9AGAR</name>
<dbReference type="OrthoDB" id="20681at2759"/>
<dbReference type="AlphaFoldDB" id="A0A9P8ADD4"/>
<gene>
    <name evidence="5" type="ORF">E1B28_004824</name>
</gene>
<dbReference type="GO" id="GO:0032981">
    <property type="term" value="P:mitochondrial respiratory chain complex I assembly"/>
    <property type="evidence" value="ECO:0007669"/>
    <property type="project" value="InterPro"/>
</dbReference>
<dbReference type="Pfam" id="PF04430">
    <property type="entry name" value="DUF498"/>
    <property type="match status" value="1"/>
</dbReference>
<comment type="similarity">
    <text evidence="4">Belongs to the NDUFAF3 family.</text>
</comment>
<evidence type="ECO:0000313" key="5">
    <source>
        <dbReference type="EMBL" id="KAG7097482.1"/>
    </source>
</evidence>
<dbReference type="InterPro" id="IPR036748">
    <property type="entry name" value="MTH938-like_sf"/>
</dbReference>
<keyword evidence="6" id="KW-1185">Reference proteome</keyword>
<organism evidence="5 6">
    <name type="scientific">Marasmius oreades</name>
    <name type="common">fairy-ring Marasmius</name>
    <dbReference type="NCBI Taxonomy" id="181124"/>
    <lineage>
        <taxon>Eukaryota</taxon>
        <taxon>Fungi</taxon>
        <taxon>Dikarya</taxon>
        <taxon>Basidiomycota</taxon>
        <taxon>Agaricomycotina</taxon>
        <taxon>Agaricomycetes</taxon>
        <taxon>Agaricomycetidae</taxon>
        <taxon>Agaricales</taxon>
        <taxon>Marasmiineae</taxon>
        <taxon>Marasmiaceae</taxon>
        <taxon>Marasmius</taxon>
    </lineage>
</organism>
<accession>A0A9P8ADD4</accession>
<dbReference type="PANTHER" id="PTHR21192">
    <property type="entry name" value="NUCLEAR PROTEIN E3-3"/>
    <property type="match status" value="1"/>
</dbReference>
<dbReference type="Proteomes" id="UP001049176">
    <property type="component" value="Chromosome 2"/>
</dbReference>
<proteinExistence type="inferred from homology"/>
<dbReference type="PANTHER" id="PTHR21192:SF2">
    <property type="entry name" value="NADH DEHYDROGENASE [UBIQUINONE] 1 ALPHA SUBCOMPLEX ASSEMBLY FACTOR 3"/>
    <property type="match status" value="1"/>
</dbReference>
<dbReference type="GeneID" id="66073900"/>
<dbReference type="KEGG" id="more:E1B28_004824"/>
<dbReference type="EMBL" id="CM032182">
    <property type="protein sequence ID" value="KAG7097482.1"/>
    <property type="molecule type" value="Genomic_DNA"/>
</dbReference>
<evidence type="ECO:0000256" key="2">
    <source>
        <dbReference type="ARBA" id="ARBA00021776"/>
    </source>
</evidence>
<sequence>MQTRRNVQSILRQFSNTFSIRGPPIYRTVTITARPIHTTLIRQNGPRKNPLINILEGDVPPPVQVNSITDQGIKLTDGLVIPSSCIFLEGKVYLWDVPMSFWDGWEKDHFEVFELVVPRPEILLFGTGETLAQPPPVIRNHLNKLGIQLDVMDTRNACSTYNLLAEEGRRVAAALIPLRHRPWSKTQTPKK</sequence>
<dbReference type="InterPro" id="IPR007523">
    <property type="entry name" value="NDUFAF3/AAMDC"/>
</dbReference>
<dbReference type="InterPro" id="IPR034095">
    <property type="entry name" value="NDUF3"/>
</dbReference>
<dbReference type="CDD" id="cd05125">
    <property type="entry name" value="Mth938_2P1-like"/>
    <property type="match status" value="1"/>
</dbReference>
<evidence type="ECO:0000256" key="3">
    <source>
        <dbReference type="ARBA" id="ARBA00023128"/>
    </source>
</evidence>
<evidence type="ECO:0000256" key="4">
    <source>
        <dbReference type="ARBA" id="ARBA00049984"/>
    </source>
</evidence>
<protein>
    <recommendedName>
        <fullName evidence="2">NADH dehydrogenase [ubiquinone] 1 alpha subcomplex assembly factor 3</fullName>
    </recommendedName>
</protein>
<reference evidence="5" key="1">
    <citation type="journal article" date="2021" name="Genome Biol. Evol.">
        <title>The assembled and annotated genome of the fairy-ring fungus Marasmius oreades.</title>
        <authorList>
            <person name="Hiltunen M."/>
            <person name="Ament-Velasquez S.L."/>
            <person name="Johannesson H."/>
        </authorList>
    </citation>
    <scope>NUCLEOTIDE SEQUENCE</scope>
    <source>
        <strain evidence="5">03SP1</strain>
    </source>
</reference>
<evidence type="ECO:0000256" key="1">
    <source>
        <dbReference type="ARBA" id="ARBA00004173"/>
    </source>
</evidence>
<evidence type="ECO:0000313" key="6">
    <source>
        <dbReference type="Proteomes" id="UP001049176"/>
    </source>
</evidence>
<dbReference type="Gene3D" id="3.40.1230.10">
    <property type="entry name" value="MTH938-like"/>
    <property type="match status" value="1"/>
</dbReference>
<keyword evidence="3" id="KW-0496">Mitochondrion</keyword>